<name>A0ACB9ZU32_CATRO</name>
<keyword evidence="2" id="KW-1185">Reference proteome</keyword>
<organism evidence="1 2">
    <name type="scientific">Catharanthus roseus</name>
    <name type="common">Madagascar periwinkle</name>
    <name type="synonym">Vinca rosea</name>
    <dbReference type="NCBI Taxonomy" id="4058"/>
    <lineage>
        <taxon>Eukaryota</taxon>
        <taxon>Viridiplantae</taxon>
        <taxon>Streptophyta</taxon>
        <taxon>Embryophyta</taxon>
        <taxon>Tracheophyta</taxon>
        <taxon>Spermatophyta</taxon>
        <taxon>Magnoliopsida</taxon>
        <taxon>eudicotyledons</taxon>
        <taxon>Gunneridae</taxon>
        <taxon>Pentapetalae</taxon>
        <taxon>asterids</taxon>
        <taxon>lamiids</taxon>
        <taxon>Gentianales</taxon>
        <taxon>Apocynaceae</taxon>
        <taxon>Rauvolfioideae</taxon>
        <taxon>Vinceae</taxon>
        <taxon>Catharanthinae</taxon>
        <taxon>Catharanthus</taxon>
    </lineage>
</organism>
<protein>
    <submittedName>
        <fullName evidence="1">Uncharacterized protein</fullName>
    </submittedName>
</protein>
<sequence>MWNCQKPNSISTHKFILGRNCLTFKTLQRVAKQCCVADSPDGISRLNYQNSSREFFLLPLLLLYAIRGNHKSPSSSFLKKFSGSGEKSRGRRFCFDWSVEGRAVAASSRGVRGRYSISNISSTSAPIGETVRVGSLYIHSSEDDENKREDGGHNDDGDSDGDDDETVLVAQASSSGHRPTPSKGKGLTGSFMSVKSKIAGSRQKRPEKSCPPTNRTQRKKAKNDGWEQTGPVDGGPQDPVLVPSYSGHVAGSIWRGHDRDILKSRSPYVSLTGWTPSDLVVVQLAGETGLSHLSSLFTDKGGNNVLGKLWLLVKNVRSFGVFAWDTATLAYLYRSLGQASRVDT</sequence>
<gene>
    <name evidence="1" type="ORF">M9H77_35732</name>
</gene>
<evidence type="ECO:0000313" key="2">
    <source>
        <dbReference type="Proteomes" id="UP001060085"/>
    </source>
</evidence>
<accession>A0ACB9ZU32</accession>
<comment type="caution">
    <text evidence="1">The sequence shown here is derived from an EMBL/GenBank/DDBJ whole genome shotgun (WGS) entry which is preliminary data.</text>
</comment>
<evidence type="ECO:0000313" key="1">
    <source>
        <dbReference type="EMBL" id="KAI5649727.1"/>
    </source>
</evidence>
<proteinExistence type="predicted"/>
<dbReference type="Proteomes" id="UP001060085">
    <property type="component" value="Linkage Group LG08"/>
</dbReference>
<reference evidence="2" key="1">
    <citation type="journal article" date="2023" name="Nat. Plants">
        <title>Single-cell RNA sequencing provides a high-resolution roadmap for understanding the multicellular compartmentation of specialized metabolism.</title>
        <authorList>
            <person name="Sun S."/>
            <person name="Shen X."/>
            <person name="Li Y."/>
            <person name="Li Y."/>
            <person name="Wang S."/>
            <person name="Li R."/>
            <person name="Zhang H."/>
            <person name="Shen G."/>
            <person name="Guo B."/>
            <person name="Wei J."/>
            <person name="Xu J."/>
            <person name="St-Pierre B."/>
            <person name="Chen S."/>
            <person name="Sun C."/>
        </authorList>
    </citation>
    <scope>NUCLEOTIDE SEQUENCE [LARGE SCALE GENOMIC DNA]</scope>
</reference>
<dbReference type="EMBL" id="CM044708">
    <property type="protein sequence ID" value="KAI5649727.1"/>
    <property type="molecule type" value="Genomic_DNA"/>
</dbReference>